<protein>
    <submittedName>
        <fullName evidence="2">Uncharacterized protein</fullName>
    </submittedName>
</protein>
<evidence type="ECO:0000256" key="1">
    <source>
        <dbReference type="SAM" id="MobiDB-lite"/>
    </source>
</evidence>
<dbReference type="Proteomes" id="UP000595140">
    <property type="component" value="Unassembled WGS sequence"/>
</dbReference>
<feature type="compositionally biased region" description="Basic and acidic residues" evidence="1">
    <location>
        <begin position="34"/>
        <end position="49"/>
    </location>
</feature>
<reference evidence="2 3" key="1">
    <citation type="submission" date="2018-04" db="EMBL/GenBank/DDBJ databases">
        <authorList>
            <person name="Vogel A."/>
        </authorList>
    </citation>
    <scope>NUCLEOTIDE SEQUENCE [LARGE SCALE GENOMIC DNA]</scope>
</reference>
<sequence length="107" mass="11554">MCWDISRQNICLCALTIPDIDILSLSIETNDSSEGDKSTDLRPKLEDSKLLVSNSEKPESRGGVGPSSKLSLYEGKQLSTLALPELTKDMSLSGLESSYGFPFGALL</sequence>
<evidence type="ECO:0000313" key="3">
    <source>
        <dbReference type="Proteomes" id="UP000595140"/>
    </source>
</evidence>
<accession>A0A484NPN9</accession>
<evidence type="ECO:0000313" key="2">
    <source>
        <dbReference type="EMBL" id="VFR03171.1"/>
    </source>
</evidence>
<gene>
    <name evidence="2" type="ORF">CCAM_LOCUS44946</name>
</gene>
<dbReference type="EMBL" id="OOIL02006863">
    <property type="protein sequence ID" value="VFR03171.1"/>
    <property type="molecule type" value="Genomic_DNA"/>
</dbReference>
<proteinExistence type="predicted"/>
<dbReference type="AlphaFoldDB" id="A0A484NPN9"/>
<name>A0A484NPN9_9ASTE</name>
<feature type="region of interest" description="Disordered" evidence="1">
    <location>
        <begin position="30"/>
        <end position="69"/>
    </location>
</feature>
<keyword evidence="3" id="KW-1185">Reference proteome</keyword>
<organism evidence="2 3">
    <name type="scientific">Cuscuta campestris</name>
    <dbReference type="NCBI Taxonomy" id="132261"/>
    <lineage>
        <taxon>Eukaryota</taxon>
        <taxon>Viridiplantae</taxon>
        <taxon>Streptophyta</taxon>
        <taxon>Embryophyta</taxon>
        <taxon>Tracheophyta</taxon>
        <taxon>Spermatophyta</taxon>
        <taxon>Magnoliopsida</taxon>
        <taxon>eudicotyledons</taxon>
        <taxon>Gunneridae</taxon>
        <taxon>Pentapetalae</taxon>
        <taxon>asterids</taxon>
        <taxon>lamiids</taxon>
        <taxon>Solanales</taxon>
        <taxon>Convolvulaceae</taxon>
        <taxon>Cuscuteae</taxon>
        <taxon>Cuscuta</taxon>
        <taxon>Cuscuta subgen. Grammica</taxon>
        <taxon>Cuscuta sect. Cleistogrammica</taxon>
    </lineage>
</organism>